<dbReference type="Proteomes" id="UP000821837">
    <property type="component" value="Chromosome 6"/>
</dbReference>
<feature type="region of interest" description="Disordered" evidence="1">
    <location>
        <begin position="421"/>
        <end position="478"/>
    </location>
</feature>
<feature type="compositionally biased region" description="Low complexity" evidence="1">
    <location>
        <begin position="321"/>
        <end position="332"/>
    </location>
</feature>
<feature type="compositionally biased region" description="Basic residues" evidence="1">
    <location>
        <begin position="267"/>
        <end position="280"/>
    </location>
</feature>
<feature type="compositionally biased region" description="Low complexity" evidence="1">
    <location>
        <begin position="125"/>
        <end position="136"/>
    </location>
</feature>
<feature type="region of interest" description="Disordered" evidence="1">
    <location>
        <begin position="245"/>
        <end position="340"/>
    </location>
</feature>
<evidence type="ECO:0000256" key="1">
    <source>
        <dbReference type="SAM" id="MobiDB-lite"/>
    </source>
</evidence>
<proteinExistence type="predicted"/>
<dbReference type="EMBL" id="JABSTV010001252">
    <property type="protein sequence ID" value="KAH7948024.1"/>
    <property type="molecule type" value="Genomic_DNA"/>
</dbReference>
<sequence>MTYDPCCESDDYYDLASVYLQRRQARQHSDGESIAYAGSIDSGYKSLCPTPEIPDYDAEAKSSSKAVVALAQPSTVAATTARLAAPASAGGQQGHKPTQEELDADLDHLMQLRQSLLTAIARCESPVSPKSSSSSPRAGSAGDKTVRFSTEKLTSAPSCSPAKAPGTRAKPILKDPLCANLRANLERPDSGGTLEEEIDSLLCGGKPDYYDLDARFPPSTYVTMVEEKYRSNAGYSVAKVKCLKDKSQETSKDHNNAALTAEPSRRSQSHSRQPHQKPQHHQQDPVQLALGTYSPPMAAEPPVSRSEKSGAGHPVPTPRCSAAHATTAASSAKPCSPKPTLMRSAKSRFNEVAKCMLEIIEDLQHKKITEPRPAKTSSSKLSVAATTAASSSTQPLRDTHIDSEYHVYEEVLYDFVNSTGSVTSELQRPPPPLPARPSEPGHRPKQRSNLYSLVRNQEERRNISKSLEQEWSGDRAGRLEDEYGFRSVTNS</sequence>
<dbReference type="AlphaFoldDB" id="A0A9D4PNP3"/>
<keyword evidence="3" id="KW-1185">Reference proteome</keyword>
<feature type="compositionally biased region" description="Basic and acidic residues" evidence="1">
    <location>
        <begin position="245"/>
        <end position="255"/>
    </location>
</feature>
<feature type="compositionally biased region" description="Low complexity" evidence="1">
    <location>
        <begin position="374"/>
        <end position="393"/>
    </location>
</feature>
<feature type="region of interest" description="Disordered" evidence="1">
    <location>
        <begin position="124"/>
        <end position="144"/>
    </location>
</feature>
<accession>A0A9D4PNP3</accession>
<reference evidence="2" key="2">
    <citation type="submission" date="2021-09" db="EMBL/GenBank/DDBJ databases">
        <authorList>
            <person name="Jia N."/>
            <person name="Wang J."/>
            <person name="Shi W."/>
            <person name="Du L."/>
            <person name="Sun Y."/>
            <person name="Zhan W."/>
            <person name="Jiang J."/>
            <person name="Wang Q."/>
            <person name="Zhang B."/>
            <person name="Ji P."/>
            <person name="Sakyi L.B."/>
            <person name="Cui X."/>
            <person name="Yuan T."/>
            <person name="Jiang B."/>
            <person name="Yang W."/>
            <person name="Lam T.T.-Y."/>
            <person name="Chang Q."/>
            <person name="Ding S."/>
            <person name="Wang X."/>
            <person name="Zhu J."/>
            <person name="Ruan X."/>
            <person name="Zhao L."/>
            <person name="Wei J."/>
            <person name="Que T."/>
            <person name="Du C."/>
            <person name="Cheng J."/>
            <person name="Dai P."/>
            <person name="Han X."/>
            <person name="Huang E."/>
            <person name="Gao Y."/>
            <person name="Liu J."/>
            <person name="Shao H."/>
            <person name="Ye R."/>
            <person name="Li L."/>
            <person name="Wei W."/>
            <person name="Wang X."/>
            <person name="Wang C."/>
            <person name="Huo Q."/>
            <person name="Li W."/>
            <person name="Guo W."/>
            <person name="Chen H."/>
            <person name="Chen S."/>
            <person name="Zhou L."/>
            <person name="Zhou L."/>
            <person name="Ni X."/>
            <person name="Tian J."/>
            <person name="Zhou Y."/>
            <person name="Sheng Y."/>
            <person name="Liu T."/>
            <person name="Pan Y."/>
            <person name="Xia L."/>
            <person name="Li J."/>
            <person name="Zhao F."/>
            <person name="Cao W."/>
        </authorList>
    </citation>
    <scope>NUCLEOTIDE SEQUENCE</scope>
    <source>
        <strain evidence="2">Rsan-2018</strain>
        <tissue evidence="2">Larvae</tissue>
    </source>
</reference>
<feature type="compositionally biased region" description="Pro residues" evidence="1">
    <location>
        <begin position="428"/>
        <end position="437"/>
    </location>
</feature>
<evidence type="ECO:0000313" key="3">
    <source>
        <dbReference type="Proteomes" id="UP000821837"/>
    </source>
</evidence>
<organism evidence="2 3">
    <name type="scientific">Rhipicephalus sanguineus</name>
    <name type="common">Brown dog tick</name>
    <name type="synonym">Ixodes sanguineus</name>
    <dbReference type="NCBI Taxonomy" id="34632"/>
    <lineage>
        <taxon>Eukaryota</taxon>
        <taxon>Metazoa</taxon>
        <taxon>Ecdysozoa</taxon>
        <taxon>Arthropoda</taxon>
        <taxon>Chelicerata</taxon>
        <taxon>Arachnida</taxon>
        <taxon>Acari</taxon>
        <taxon>Parasitiformes</taxon>
        <taxon>Ixodida</taxon>
        <taxon>Ixodoidea</taxon>
        <taxon>Ixodidae</taxon>
        <taxon>Rhipicephalinae</taxon>
        <taxon>Rhipicephalus</taxon>
        <taxon>Rhipicephalus</taxon>
    </lineage>
</organism>
<protein>
    <submittedName>
        <fullName evidence="2">Uncharacterized protein</fullName>
    </submittedName>
</protein>
<feature type="region of interest" description="Disordered" evidence="1">
    <location>
        <begin position="368"/>
        <end position="397"/>
    </location>
</feature>
<dbReference type="VEuPathDB" id="VectorBase:RSAN_049417"/>
<gene>
    <name evidence="2" type="ORF">HPB52_017766</name>
</gene>
<name>A0A9D4PNP3_RHISA</name>
<comment type="caution">
    <text evidence="2">The sequence shown here is derived from an EMBL/GenBank/DDBJ whole genome shotgun (WGS) entry which is preliminary data.</text>
</comment>
<evidence type="ECO:0000313" key="2">
    <source>
        <dbReference type="EMBL" id="KAH7948024.1"/>
    </source>
</evidence>
<reference evidence="2" key="1">
    <citation type="journal article" date="2020" name="Cell">
        <title>Large-Scale Comparative Analyses of Tick Genomes Elucidate Their Genetic Diversity and Vector Capacities.</title>
        <authorList>
            <consortium name="Tick Genome and Microbiome Consortium (TIGMIC)"/>
            <person name="Jia N."/>
            <person name="Wang J."/>
            <person name="Shi W."/>
            <person name="Du L."/>
            <person name="Sun Y."/>
            <person name="Zhan W."/>
            <person name="Jiang J.F."/>
            <person name="Wang Q."/>
            <person name="Zhang B."/>
            <person name="Ji P."/>
            <person name="Bell-Sakyi L."/>
            <person name="Cui X.M."/>
            <person name="Yuan T.T."/>
            <person name="Jiang B.G."/>
            <person name="Yang W.F."/>
            <person name="Lam T.T."/>
            <person name="Chang Q.C."/>
            <person name="Ding S.J."/>
            <person name="Wang X.J."/>
            <person name="Zhu J.G."/>
            <person name="Ruan X.D."/>
            <person name="Zhao L."/>
            <person name="Wei J.T."/>
            <person name="Ye R.Z."/>
            <person name="Que T.C."/>
            <person name="Du C.H."/>
            <person name="Zhou Y.H."/>
            <person name="Cheng J.X."/>
            <person name="Dai P.F."/>
            <person name="Guo W.B."/>
            <person name="Han X.H."/>
            <person name="Huang E.J."/>
            <person name="Li L.F."/>
            <person name="Wei W."/>
            <person name="Gao Y.C."/>
            <person name="Liu J.Z."/>
            <person name="Shao H.Z."/>
            <person name="Wang X."/>
            <person name="Wang C.C."/>
            <person name="Yang T.C."/>
            <person name="Huo Q.B."/>
            <person name="Li W."/>
            <person name="Chen H.Y."/>
            <person name="Chen S.E."/>
            <person name="Zhou L.G."/>
            <person name="Ni X.B."/>
            <person name="Tian J.H."/>
            <person name="Sheng Y."/>
            <person name="Liu T."/>
            <person name="Pan Y.S."/>
            <person name="Xia L.Y."/>
            <person name="Li J."/>
            <person name="Zhao F."/>
            <person name="Cao W.C."/>
        </authorList>
    </citation>
    <scope>NUCLEOTIDE SEQUENCE</scope>
    <source>
        <strain evidence="2">Rsan-2018</strain>
    </source>
</reference>